<dbReference type="STRING" id="1122180.Lokhon_01875"/>
<gene>
    <name evidence="1" type="ORF">Lokhon_01875</name>
</gene>
<reference evidence="1 2" key="1">
    <citation type="submission" date="2013-03" db="EMBL/GenBank/DDBJ databases">
        <authorList>
            <person name="Fiebig A."/>
            <person name="Goeker M."/>
            <person name="Klenk H.-P.P."/>
        </authorList>
    </citation>
    <scope>NUCLEOTIDE SEQUENCE [LARGE SCALE GENOMIC DNA]</scope>
    <source>
        <strain evidence="1 2">DSM 17492</strain>
    </source>
</reference>
<comment type="caution">
    <text evidence="1">The sequence shown here is derived from an EMBL/GenBank/DDBJ whole genome shotgun (WGS) entry which is preliminary data.</text>
</comment>
<dbReference type="EMBL" id="APGJ01000006">
    <property type="protein sequence ID" value="EYD71805.1"/>
    <property type="molecule type" value="Genomic_DNA"/>
</dbReference>
<dbReference type="RefSeq" id="WP_017928641.1">
    <property type="nucleotide sequence ID" value="NZ_KB822998.1"/>
</dbReference>
<dbReference type="HOGENOM" id="CLU_2093878_0_0_5"/>
<organism evidence="1 2">
    <name type="scientific">Limimaricola hongkongensis DSM 17492</name>
    <dbReference type="NCBI Taxonomy" id="1122180"/>
    <lineage>
        <taxon>Bacteria</taxon>
        <taxon>Pseudomonadati</taxon>
        <taxon>Pseudomonadota</taxon>
        <taxon>Alphaproteobacteria</taxon>
        <taxon>Rhodobacterales</taxon>
        <taxon>Paracoccaceae</taxon>
        <taxon>Limimaricola</taxon>
    </lineage>
</organism>
<dbReference type="Proteomes" id="UP000025047">
    <property type="component" value="Unassembled WGS sequence"/>
</dbReference>
<protein>
    <submittedName>
        <fullName evidence="1">Uncharacterized protein</fullName>
    </submittedName>
</protein>
<evidence type="ECO:0000313" key="1">
    <source>
        <dbReference type="EMBL" id="EYD71805.1"/>
    </source>
</evidence>
<evidence type="ECO:0000313" key="2">
    <source>
        <dbReference type="Proteomes" id="UP000025047"/>
    </source>
</evidence>
<keyword evidence="2" id="KW-1185">Reference proteome</keyword>
<sequence length="116" mass="12363">MAGYVMRSTVIVPKTVAELEGGQTVAKGSAVTLPESYGDHLVAEKLARRDDDAVTNQADRDRADMIGEIIEMLGDDEFTKGGKPDVEAINKALPEDADPVTAAERDSVWAAMEAAD</sequence>
<dbReference type="OrthoDB" id="7877192at2"/>
<proteinExistence type="predicted"/>
<dbReference type="AlphaFoldDB" id="A0A017HBW4"/>
<dbReference type="PATRIC" id="fig|1122180.6.peg.1860"/>
<name>A0A017HBW4_9RHOB</name>
<accession>A0A017HBW4</accession>
<dbReference type="eggNOG" id="ENOG50346X4">
    <property type="taxonomic scope" value="Bacteria"/>
</dbReference>